<accession>A0A9P7YVI6</accession>
<organism evidence="1 2">
    <name type="scientific">Calycina marina</name>
    <dbReference type="NCBI Taxonomy" id="1763456"/>
    <lineage>
        <taxon>Eukaryota</taxon>
        <taxon>Fungi</taxon>
        <taxon>Dikarya</taxon>
        <taxon>Ascomycota</taxon>
        <taxon>Pezizomycotina</taxon>
        <taxon>Leotiomycetes</taxon>
        <taxon>Helotiales</taxon>
        <taxon>Pezizellaceae</taxon>
        <taxon>Calycina</taxon>
    </lineage>
</organism>
<evidence type="ECO:0000313" key="1">
    <source>
        <dbReference type="EMBL" id="KAG9239868.1"/>
    </source>
</evidence>
<reference evidence="1" key="1">
    <citation type="journal article" date="2021" name="IMA Fungus">
        <title>Genomic characterization of three marine fungi, including Emericellopsis atlantica sp. nov. with signatures of a generalist lifestyle and marine biomass degradation.</title>
        <authorList>
            <person name="Hagestad O.C."/>
            <person name="Hou L."/>
            <person name="Andersen J.H."/>
            <person name="Hansen E.H."/>
            <person name="Altermark B."/>
            <person name="Li C."/>
            <person name="Kuhnert E."/>
            <person name="Cox R.J."/>
            <person name="Crous P.W."/>
            <person name="Spatafora J.W."/>
            <person name="Lail K."/>
            <person name="Amirebrahimi M."/>
            <person name="Lipzen A."/>
            <person name="Pangilinan J."/>
            <person name="Andreopoulos W."/>
            <person name="Hayes R.D."/>
            <person name="Ng V."/>
            <person name="Grigoriev I.V."/>
            <person name="Jackson S.A."/>
            <person name="Sutton T.D.S."/>
            <person name="Dobson A.D.W."/>
            <person name="Rama T."/>
        </authorList>
    </citation>
    <scope>NUCLEOTIDE SEQUENCE</scope>
    <source>
        <strain evidence="1">TRa3180A</strain>
    </source>
</reference>
<evidence type="ECO:0000313" key="2">
    <source>
        <dbReference type="Proteomes" id="UP000887226"/>
    </source>
</evidence>
<dbReference type="EMBL" id="MU254787">
    <property type="protein sequence ID" value="KAG9239868.1"/>
    <property type="molecule type" value="Genomic_DNA"/>
</dbReference>
<protein>
    <submittedName>
        <fullName evidence="1">Uncharacterized protein</fullName>
    </submittedName>
</protein>
<name>A0A9P7YVI6_9HELO</name>
<sequence length="418" mass="46665">MAHSFANHLADITAADPSGSSIDIDSQLNYLQVRLGTPRFHNNGTSHWDDHWASTLHIVESTLRRGLFNNASYIGFDSLATRISHTTTVALPRPVIADPYHLLRSTTTADGLRTALANDINVFSVIQYLWAQNLLLTANLSSIYTERQAVHTREIDELDNRHTQDLNLLISRNKTSESALRSTIVNMMTAGSATWPSESENLEYPDKFDGTNPALLLESLTWFRKSLTIPGNTHPKESVAFAYARNGAMKLDNTGACDAFPTTQSVFDHIRIAFGDTDETFIAEEEIDKHRMGEGVKNTFSAFITKFLRIAAHLSWNDAAISHALYRGLHLLLQARCSDNLLATGRPVAIHRFAEFLCEEDAKARSSNAYAMYNIANNLFTKSKISITTDLHSLPPSSPPATFDYRRYGSRYRSSQSH</sequence>
<keyword evidence="2" id="KW-1185">Reference proteome</keyword>
<comment type="caution">
    <text evidence="1">The sequence shown here is derived from an EMBL/GenBank/DDBJ whole genome shotgun (WGS) entry which is preliminary data.</text>
</comment>
<dbReference type="AlphaFoldDB" id="A0A9P7YVI6"/>
<proteinExistence type="predicted"/>
<gene>
    <name evidence="1" type="ORF">BJ878DRAFT_546907</name>
</gene>
<dbReference type="Proteomes" id="UP000887226">
    <property type="component" value="Unassembled WGS sequence"/>
</dbReference>